<feature type="transmembrane region" description="Helical" evidence="6">
    <location>
        <begin position="229"/>
        <end position="247"/>
    </location>
</feature>
<feature type="transmembrane region" description="Helical" evidence="6">
    <location>
        <begin position="347"/>
        <end position="366"/>
    </location>
</feature>
<feature type="transmembrane region" description="Helical" evidence="6">
    <location>
        <begin position="169"/>
        <end position="186"/>
    </location>
</feature>
<dbReference type="InterPro" id="IPR007016">
    <property type="entry name" value="O-antigen_ligase-rel_domated"/>
</dbReference>
<dbReference type="Pfam" id="PF04932">
    <property type="entry name" value="Wzy_C"/>
    <property type="match status" value="1"/>
</dbReference>
<feature type="transmembrane region" description="Helical" evidence="6">
    <location>
        <begin position="206"/>
        <end position="223"/>
    </location>
</feature>
<feature type="transmembrane region" description="Helical" evidence="6">
    <location>
        <begin position="68"/>
        <end position="86"/>
    </location>
</feature>
<gene>
    <name evidence="8" type="ORF">B1992_04140</name>
</gene>
<evidence type="ECO:0000256" key="6">
    <source>
        <dbReference type="SAM" id="Phobius"/>
    </source>
</evidence>
<accession>A0A7V8GNQ9</accession>
<feature type="transmembrane region" description="Helical" evidence="6">
    <location>
        <begin position="12"/>
        <end position="30"/>
    </location>
</feature>
<feature type="transmembrane region" description="Helical" evidence="6">
    <location>
        <begin position="402"/>
        <end position="426"/>
    </location>
</feature>
<reference evidence="8 9" key="1">
    <citation type="submission" date="2017-10" db="EMBL/GenBank/DDBJ databases">
        <title>Whole genome sequencing of Pseudoxanthomonas broegbernensis DSM 12573(T).</title>
        <authorList>
            <person name="Kumar S."/>
            <person name="Bansal K."/>
            <person name="Kaur A."/>
            <person name="Patil P."/>
            <person name="Sharma S."/>
            <person name="Patil P.B."/>
        </authorList>
    </citation>
    <scope>NUCLEOTIDE SEQUENCE [LARGE SCALE GENOMIC DNA]</scope>
    <source>
        <strain evidence="8 9">DSM 12573</strain>
    </source>
</reference>
<feature type="domain" description="O-antigen ligase-related" evidence="7">
    <location>
        <begin position="212"/>
        <end position="352"/>
    </location>
</feature>
<comment type="caution">
    <text evidence="8">The sequence shown here is derived from an EMBL/GenBank/DDBJ whole genome shotgun (WGS) entry which is preliminary data.</text>
</comment>
<evidence type="ECO:0000256" key="2">
    <source>
        <dbReference type="ARBA" id="ARBA00022692"/>
    </source>
</evidence>
<feature type="transmembrane region" description="Helical" evidence="6">
    <location>
        <begin position="98"/>
        <end position="116"/>
    </location>
</feature>
<dbReference type="EMBL" id="MWIP01000003">
    <property type="protein sequence ID" value="KAF1687186.1"/>
    <property type="molecule type" value="Genomic_DNA"/>
</dbReference>
<dbReference type="RefSeq" id="WP_162310204.1">
    <property type="nucleotide sequence ID" value="NZ_JACHGU010000005.1"/>
</dbReference>
<evidence type="ECO:0000259" key="7">
    <source>
        <dbReference type="Pfam" id="PF04932"/>
    </source>
</evidence>
<feature type="transmembrane region" description="Helical" evidence="6">
    <location>
        <begin position="123"/>
        <end position="142"/>
    </location>
</feature>
<evidence type="ECO:0000313" key="9">
    <source>
        <dbReference type="Proteomes" id="UP000462066"/>
    </source>
</evidence>
<organism evidence="8 9">
    <name type="scientific">Pseudoxanthomonas broegbernensis</name>
    <dbReference type="NCBI Taxonomy" id="83619"/>
    <lineage>
        <taxon>Bacteria</taxon>
        <taxon>Pseudomonadati</taxon>
        <taxon>Pseudomonadota</taxon>
        <taxon>Gammaproteobacteria</taxon>
        <taxon>Lysobacterales</taxon>
        <taxon>Lysobacteraceae</taxon>
        <taxon>Pseudoxanthomonas</taxon>
    </lineage>
</organism>
<feature type="transmembrane region" description="Helical" evidence="6">
    <location>
        <begin position="378"/>
        <end position="396"/>
    </location>
</feature>
<dbReference type="Proteomes" id="UP000462066">
    <property type="component" value="Unassembled WGS sequence"/>
</dbReference>
<dbReference type="AlphaFoldDB" id="A0A7V8GNQ9"/>
<evidence type="ECO:0000256" key="1">
    <source>
        <dbReference type="ARBA" id="ARBA00004141"/>
    </source>
</evidence>
<feature type="transmembrane region" description="Helical" evidence="6">
    <location>
        <begin position="259"/>
        <end position="281"/>
    </location>
</feature>
<dbReference type="GO" id="GO:0016020">
    <property type="term" value="C:membrane"/>
    <property type="evidence" value="ECO:0007669"/>
    <property type="project" value="UniProtKB-SubCell"/>
</dbReference>
<keyword evidence="9" id="KW-1185">Reference proteome</keyword>
<evidence type="ECO:0000313" key="8">
    <source>
        <dbReference type="EMBL" id="KAF1687186.1"/>
    </source>
</evidence>
<keyword evidence="4 6" id="KW-0472">Membrane</keyword>
<sequence length="456" mass="48167">MNHWLPERTGAGLFYMAAALLVLAFLTGGGASDRGIGDAATQLLACAVLPLALHCLSKRAQPIPRLRWILLLATLVPAGIALQLAAGLTRTPWATERALWSILPALAAFVSALALPRRRQVHLAWTIVSLAAASLILGYLQLGAPQDSILNPFPELPPVLNGVFANQNHQATAIGIALVLLAAWAFDPRRRLDEEDAPPHSRTAGLIAAGGLALLLLVALPLVGSRAMALISIGALLLVPAATGWLRQRLGRRGRRRQGTFLLLGGLVAGALVLVALSGWIKVDYSSETRIAMARATAALAADAMPWGSGIGSFVQWFDAHTPDEALQWAYVNHAHNEYAQWWLESGILGLAWIALLAVGMAWSLPRCAWRADAQPDGLAAGSWLAVAVVLAHSFVDYPLRTPAIMTVAAFLAGVAAQAAALRLGAPPLSPAVRRSGTPAEESMLGRDPAPWPGSD</sequence>
<evidence type="ECO:0000256" key="3">
    <source>
        <dbReference type="ARBA" id="ARBA00022989"/>
    </source>
</evidence>
<keyword evidence="2 6" id="KW-0812">Transmembrane</keyword>
<evidence type="ECO:0000256" key="4">
    <source>
        <dbReference type="ARBA" id="ARBA00023136"/>
    </source>
</evidence>
<dbReference type="PANTHER" id="PTHR37422:SF23">
    <property type="entry name" value="TEICHURONIC ACID BIOSYNTHESIS PROTEIN TUAE"/>
    <property type="match status" value="1"/>
</dbReference>
<comment type="subcellular location">
    <subcellularLocation>
        <location evidence="1">Membrane</location>
        <topology evidence="1">Multi-pass membrane protein</topology>
    </subcellularLocation>
</comment>
<keyword evidence="3 6" id="KW-1133">Transmembrane helix</keyword>
<proteinExistence type="predicted"/>
<protein>
    <recommendedName>
        <fullName evidence="7">O-antigen ligase-related domain-containing protein</fullName>
    </recommendedName>
</protein>
<dbReference type="PANTHER" id="PTHR37422">
    <property type="entry name" value="TEICHURONIC ACID BIOSYNTHESIS PROTEIN TUAE"/>
    <property type="match status" value="1"/>
</dbReference>
<feature type="region of interest" description="Disordered" evidence="5">
    <location>
        <begin position="432"/>
        <end position="456"/>
    </location>
</feature>
<evidence type="ECO:0000256" key="5">
    <source>
        <dbReference type="SAM" id="MobiDB-lite"/>
    </source>
</evidence>
<name>A0A7V8GNQ9_9GAMM</name>
<dbReference type="InterPro" id="IPR051533">
    <property type="entry name" value="WaaL-like"/>
</dbReference>